<organism evidence="7 8">
    <name type="scientific">Bauldia litoralis</name>
    <dbReference type="NCBI Taxonomy" id="665467"/>
    <lineage>
        <taxon>Bacteria</taxon>
        <taxon>Pseudomonadati</taxon>
        <taxon>Pseudomonadota</taxon>
        <taxon>Alphaproteobacteria</taxon>
        <taxon>Hyphomicrobiales</taxon>
        <taxon>Kaistiaceae</taxon>
        <taxon>Bauldia</taxon>
    </lineage>
</organism>
<keyword evidence="5 6" id="KW-0472">Membrane</keyword>
<dbReference type="PANTHER" id="PTHR32196">
    <property type="entry name" value="ABC TRANSPORTER PERMEASE PROTEIN YPHD-RELATED-RELATED"/>
    <property type="match status" value="1"/>
</dbReference>
<feature type="transmembrane region" description="Helical" evidence="6">
    <location>
        <begin position="298"/>
        <end position="317"/>
    </location>
</feature>
<feature type="transmembrane region" description="Helical" evidence="6">
    <location>
        <begin position="20"/>
        <end position="41"/>
    </location>
</feature>
<dbReference type="Proteomes" id="UP000199071">
    <property type="component" value="Unassembled WGS sequence"/>
</dbReference>
<dbReference type="OrthoDB" id="8047877at2"/>
<feature type="transmembrane region" description="Helical" evidence="6">
    <location>
        <begin position="169"/>
        <end position="188"/>
    </location>
</feature>
<evidence type="ECO:0000256" key="4">
    <source>
        <dbReference type="ARBA" id="ARBA00022989"/>
    </source>
</evidence>
<evidence type="ECO:0000256" key="5">
    <source>
        <dbReference type="ARBA" id="ARBA00023136"/>
    </source>
</evidence>
<gene>
    <name evidence="7" type="ORF">SAMN02982931_01795</name>
</gene>
<dbReference type="STRING" id="665467.SAMN02982931_01795"/>
<evidence type="ECO:0000313" key="7">
    <source>
        <dbReference type="EMBL" id="SDB23519.1"/>
    </source>
</evidence>
<dbReference type="GO" id="GO:0022857">
    <property type="term" value="F:transmembrane transporter activity"/>
    <property type="evidence" value="ECO:0007669"/>
    <property type="project" value="InterPro"/>
</dbReference>
<dbReference type="AlphaFoldDB" id="A0A1G6BSB1"/>
<proteinExistence type="predicted"/>
<protein>
    <submittedName>
        <fullName evidence="7">Ribose transport system permease protein</fullName>
    </submittedName>
</protein>
<evidence type="ECO:0000256" key="3">
    <source>
        <dbReference type="ARBA" id="ARBA00022692"/>
    </source>
</evidence>
<comment type="subcellular location">
    <subcellularLocation>
        <location evidence="1">Cell membrane</location>
        <topology evidence="1">Multi-pass membrane protein</topology>
    </subcellularLocation>
</comment>
<evidence type="ECO:0000313" key="8">
    <source>
        <dbReference type="Proteomes" id="UP000199071"/>
    </source>
</evidence>
<dbReference type="RefSeq" id="WP_090876068.1">
    <property type="nucleotide sequence ID" value="NZ_FMXQ01000003.1"/>
</dbReference>
<sequence length="328" mass="33978">MTAVPDTSPTPRQDGLVRAVWRRTGFAPALLIVLLALNIWLNPVRFAPANWGILIGLAAPLIGAALASTPAILGGRGGIDVSVGPIMGFVNAIVVKILITDLGLSSPFVVITAALGIGIAIGAVNGILAAYVRIQPIVATLGTYLILVGVTLTILPSPMGTVPDWLKTLNGPLSILPIAAIFLIWWGVRRLPYYDQLMATGSDDRAAYTAGVPVPFVRFLSYVITGLFAGIAGLMMTALIGSADANIAPSYTLIAISAVALGGVSLAGGRGGLIGAAIGAIDIFLIQSVLTLFNVSTFVLQIAYGAVLVIAISLMAFQDKIEARGRQR</sequence>
<keyword evidence="8" id="KW-1185">Reference proteome</keyword>
<feature type="transmembrane region" description="Helical" evidence="6">
    <location>
        <begin position="79"/>
        <end position="99"/>
    </location>
</feature>
<dbReference type="GO" id="GO:0005886">
    <property type="term" value="C:plasma membrane"/>
    <property type="evidence" value="ECO:0007669"/>
    <property type="project" value="UniProtKB-SubCell"/>
</dbReference>
<dbReference type="EMBL" id="FMXQ01000003">
    <property type="protein sequence ID" value="SDB23519.1"/>
    <property type="molecule type" value="Genomic_DNA"/>
</dbReference>
<feature type="transmembrane region" description="Helical" evidence="6">
    <location>
        <begin position="219"/>
        <end position="241"/>
    </location>
</feature>
<keyword evidence="3 6" id="KW-0812">Transmembrane</keyword>
<reference evidence="7 8" key="1">
    <citation type="submission" date="2016-10" db="EMBL/GenBank/DDBJ databases">
        <authorList>
            <person name="de Groot N.N."/>
        </authorList>
    </citation>
    <scope>NUCLEOTIDE SEQUENCE [LARGE SCALE GENOMIC DNA]</scope>
    <source>
        <strain evidence="7 8">ATCC 35022</strain>
    </source>
</reference>
<feature type="transmembrane region" description="Helical" evidence="6">
    <location>
        <begin position="253"/>
        <end position="286"/>
    </location>
</feature>
<feature type="transmembrane region" description="Helical" evidence="6">
    <location>
        <begin position="53"/>
        <end position="73"/>
    </location>
</feature>
<evidence type="ECO:0000256" key="1">
    <source>
        <dbReference type="ARBA" id="ARBA00004651"/>
    </source>
</evidence>
<dbReference type="CDD" id="cd06579">
    <property type="entry name" value="TM_PBP1_transp_AraH_like"/>
    <property type="match status" value="1"/>
</dbReference>
<name>A0A1G6BSB1_9HYPH</name>
<evidence type="ECO:0000256" key="2">
    <source>
        <dbReference type="ARBA" id="ARBA00022475"/>
    </source>
</evidence>
<keyword evidence="4 6" id="KW-1133">Transmembrane helix</keyword>
<evidence type="ECO:0000256" key="6">
    <source>
        <dbReference type="SAM" id="Phobius"/>
    </source>
</evidence>
<dbReference type="Pfam" id="PF02653">
    <property type="entry name" value="BPD_transp_2"/>
    <property type="match status" value="1"/>
</dbReference>
<dbReference type="InterPro" id="IPR001851">
    <property type="entry name" value="ABC_transp_permease"/>
</dbReference>
<accession>A0A1G6BSB1</accession>
<keyword evidence="2" id="KW-1003">Cell membrane</keyword>
<feature type="transmembrane region" description="Helical" evidence="6">
    <location>
        <begin position="108"/>
        <end position="131"/>
    </location>
</feature>
<feature type="transmembrane region" description="Helical" evidence="6">
    <location>
        <begin position="137"/>
        <end position="157"/>
    </location>
</feature>